<dbReference type="InterPro" id="IPR009327">
    <property type="entry name" value="Cupin_DUF985"/>
</dbReference>
<dbReference type="GeneID" id="54476364"/>
<evidence type="ECO:0000259" key="1">
    <source>
        <dbReference type="Pfam" id="PF06172"/>
    </source>
</evidence>
<dbReference type="InterPro" id="IPR039935">
    <property type="entry name" value="YML079W-like"/>
</dbReference>
<dbReference type="PANTHER" id="PTHR33387">
    <property type="entry name" value="RMLC-LIKE JELLY ROLL FOLD PROTEIN"/>
    <property type="match status" value="1"/>
</dbReference>
<accession>A0A6A6PXJ1</accession>
<evidence type="ECO:0000313" key="2">
    <source>
        <dbReference type="EMBL" id="KAF2484471.1"/>
    </source>
</evidence>
<dbReference type="CDD" id="cd06121">
    <property type="entry name" value="cupin_YML079wp"/>
    <property type="match status" value="1"/>
</dbReference>
<dbReference type="AlphaFoldDB" id="A0A6A6PXJ1"/>
<keyword evidence="3" id="KW-1185">Reference proteome</keyword>
<proteinExistence type="predicted"/>
<feature type="domain" description="DUF985" evidence="1">
    <location>
        <begin position="11"/>
        <end position="140"/>
    </location>
</feature>
<gene>
    <name evidence="2" type="ORF">BDY17DRAFT_309696</name>
</gene>
<organism evidence="2 3">
    <name type="scientific">Neohortaea acidophila</name>
    <dbReference type="NCBI Taxonomy" id="245834"/>
    <lineage>
        <taxon>Eukaryota</taxon>
        <taxon>Fungi</taxon>
        <taxon>Dikarya</taxon>
        <taxon>Ascomycota</taxon>
        <taxon>Pezizomycotina</taxon>
        <taxon>Dothideomycetes</taxon>
        <taxon>Dothideomycetidae</taxon>
        <taxon>Mycosphaerellales</taxon>
        <taxon>Teratosphaeriaceae</taxon>
        <taxon>Neohortaea</taxon>
    </lineage>
</organism>
<dbReference type="PANTHER" id="PTHR33387:SF3">
    <property type="entry name" value="DUF985 DOMAIN-CONTAINING PROTEIN"/>
    <property type="match status" value="1"/>
</dbReference>
<protein>
    <submittedName>
        <fullName evidence="2">RmlC-like cupin domain-containing protein</fullName>
    </submittedName>
</protein>
<dbReference type="Pfam" id="PF06172">
    <property type="entry name" value="Cupin_5"/>
    <property type="match status" value="1"/>
</dbReference>
<dbReference type="EMBL" id="MU001634">
    <property type="protein sequence ID" value="KAF2484471.1"/>
    <property type="molecule type" value="Genomic_DNA"/>
</dbReference>
<dbReference type="Gene3D" id="2.60.120.10">
    <property type="entry name" value="Jelly Rolls"/>
    <property type="match status" value="1"/>
</dbReference>
<sequence length="164" mass="18087">MATTSSPSSADVIQLLSLEPHPEGGFYRETMRDESSTGPNGRGLSTTIYFLLDSHSVSHLHRMDAAESWHFYAGQPLNIVELGDDGPKVTRLGPGLMQGERPQHFVAANTWFGSRLAEGDGWALVGCTVAPAFLFDHFELGQRPALLQQYPKCKQWIQALTTEE</sequence>
<dbReference type="InterPro" id="IPR014710">
    <property type="entry name" value="RmlC-like_jellyroll"/>
</dbReference>
<dbReference type="SUPFAM" id="SSF51182">
    <property type="entry name" value="RmlC-like cupins"/>
    <property type="match status" value="1"/>
</dbReference>
<dbReference type="OrthoDB" id="6614653at2759"/>
<reference evidence="2" key="1">
    <citation type="journal article" date="2020" name="Stud. Mycol.">
        <title>101 Dothideomycetes genomes: a test case for predicting lifestyles and emergence of pathogens.</title>
        <authorList>
            <person name="Haridas S."/>
            <person name="Albert R."/>
            <person name="Binder M."/>
            <person name="Bloem J."/>
            <person name="Labutti K."/>
            <person name="Salamov A."/>
            <person name="Andreopoulos B."/>
            <person name="Baker S."/>
            <person name="Barry K."/>
            <person name="Bills G."/>
            <person name="Bluhm B."/>
            <person name="Cannon C."/>
            <person name="Castanera R."/>
            <person name="Culley D."/>
            <person name="Daum C."/>
            <person name="Ezra D."/>
            <person name="Gonzalez J."/>
            <person name="Henrissat B."/>
            <person name="Kuo A."/>
            <person name="Liang C."/>
            <person name="Lipzen A."/>
            <person name="Lutzoni F."/>
            <person name="Magnuson J."/>
            <person name="Mondo S."/>
            <person name="Nolan M."/>
            <person name="Ohm R."/>
            <person name="Pangilinan J."/>
            <person name="Park H.-J."/>
            <person name="Ramirez L."/>
            <person name="Alfaro M."/>
            <person name="Sun H."/>
            <person name="Tritt A."/>
            <person name="Yoshinaga Y."/>
            <person name="Zwiers L.-H."/>
            <person name="Turgeon B."/>
            <person name="Goodwin S."/>
            <person name="Spatafora J."/>
            <person name="Crous P."/>
            <person name="Grigoriev I."/>
        </authorList>
    </citation>
    <scope>NUCLEOTIDE SEQUENCE</scope>
    <source>
        <strain evidence="2">CBS 113389</strain>
    </source>
</reference>
<name>A0A6A6PXJ1_9PEZI</name>
<evidence type="ECO:0000313" key="3">
    <source>
        <dbReference type="Proteomes" id="UP000799767"/>
    </source>
</evidence>
<dbReference type="InterPro" id="IPR011051">
    <property type="entry name" value="RmlC_Cupin_sf"/>
</dbReference>
<dbReference type="Proteomes" id="UP000799767">
    <property type="component" value="Unassembled WGS sequence"/>
</dbReference>
<dbReference type="RefSeq" id="XP_033591040.1">
    <property type="nucleotide sequence ID" value="XM_033735362.1"/>
</dbReference>